<proteinExistence type="inferred from homology"/>
<dbReference type="EMBL" id="CP022684">
    <property type="protein sequence ID" value="AUM14762.1"/>
    <property type="molecule type" value="Genomic_DNA"/>
</dbReference>
<dbReference type="InterPro" id="IPR015797">
    <property type="entry name" value="NUDIX_hydrolase-like_dom_sf"/>
</dbReference>
<dbReference type="SUPFAM" id="SSF55811">
    <property type="entry name" value="Nudix"/>
    <property type="match status" value="1"/>
</dbReference>
<evidence type="ECO:0000313" key="8">
    <source>
        <dbReference type="EMBL" id="AUM14762.1"/>
    </source>
</evidence>
<evidence type="ECO:0000256" key="2">
    <source>
        <dbReference type="ARBA" id="ARBA00007608"/>
    </source>
</evidence>
<organism evidence="8 9">
    <name type="scientific">Ketobacter alkanivorans</name>
    <dbReference type="NCBI Taxonomy" id="1917421"/>
    <lineage>
        <taxon>Bacteria</taxon>
        <taxon>Pseudomonadati</taxon>
        <taxon>Pseudomonadota</taxon>
        <taxon>Gammaproteobacteria</taxon>
        <taxon>Pseudomonadales</taxon>
        <taxon>Ketobacteraceae</taxon>
        <taxon>Ketobacter</taxon>
    </lineage>
</organism>
<accession>A0A2K9LR45</accession>
<name>A0A2K9LR45_9GAMM</name>
<dbReference type="PANTHER" id="PTHR43222:SF11">
    <property type="entry name" value="PHOSPHATASE NUDJ"/>
    <property type="match status" value="1"/>
</dbReference>
<evidence type="ECO:0000256" key="6">
    <source>
        <dbReference type="RuleBase" id="RU364043"/>
    </source>
</evidence>
<evidence type="ECO:0000256" key="4">
    <source>
        <dbReference type="ARBA" id="ARBA00015552"/>
    </source>
</evidence>
<reference evidence="9" key="1">
    <citation type="submission" date="2017-08" db="EMBL/GenBank/DDBJ databases">
        <title>Direct submision.</title>
        <authorList>
            <person name="Kim S.-J."/>
            <person name="Rhee S.-K."/>
        </authorList>
    </citation>
    <scope>NUCLEOTIDE SEQUENCE [LARGE SCALE GENOMIC DNA]</scope>
    <source>
        <strain evidence="9">GI5</strain>
    </source>
</reference>
<evidence type="ECO:0000313" key="9">
    <source>
        <dbReference type="Proteomes" id="UP000235116"/>
    </source>
</evidence>
<dbReference type="KEGG" id="kak:Kalk_21040"/>
<protein>
    <recommendedName>
        <fullName evidence="4 6">Phosphatase NudJ</fullName>
        <ecNumber evidence="6">3.6.1.-</ecNumber>
    </recommendedName>
</protein>
<dbReference type="InterPro" id="IPR000086">
    <property type="entry name" value="NUDIX_hydrolase_dom"/>
</dbReference>
<dbReference type="Gene3D" id="3.90.79.10">
    <property type="entry name" value="Nucleoside Triphosphate Pyrophosphohydrolase"/>
    <property type="match status" value="1"/>
</dbReference>
<dbReference type="GO" id="GO:0004787">
    <property type="term" value="F:thiamine diphosphate phosphatase activity"/>
    <property type="evidence" value="ECO:0007669"/>
    <property type="project" value="InterPro"/>
</dbReference>
<comment type="cofactor">
    <cofactor evidence="1 6">
        <name>Mg(2+)</name>
        <dbReference type="ChEBI" id="CHEBI:18420"/>
    </cofactor>
</comment>
<dbReference type="PANTHER" id="PTHR43222">
    <property type="entry name" value="NUDIX HYDROLASE 23"/>
    <property type="match status" value="1"/>
</dbReference>
<dbReference type="RefSeq" id="WP_101896131.1">
    <property type="nucleotide sequence ID" value="NZ_CP022684.1"/>
</dbReference>
<dbReference type="PROSITE" id="PS00893">
    <property type="entry name" value="NUDIX_BOX"/>
    <property type="match status" value="1"/>
</dbReference>
<dbReference type="PROSITE" id="PS51462">
    <property type="entry name" value="NUDIX"/>
    <property type="match status" value="1"/>
</dbReference>
<comment type="similarity">
    <text evidence="2 6">Belongs to the Nudix hydrolase family. NudJ subfamily.</text>
</comment>
<dbReference type="AlphaFoldDB" id="A0A2K9LR45"/>
<feature type="domain" description="Nudix hydrolase" evidence="7">
    <location>
        <begin position="4"/>
        <end position="130"/>
    </location>
</feature>
<dbReference type="Proteomes" id="UP000235116">
    <property type="component" value="Chromosome"/>
</dbReference>
<keyword evidence="9" id="KW-1185">Reference proteome</keyword>
<keyword evidence="6" id="KW-0460">Magnesium</keyword>
<keyword evidence="5 6" id="KW-0378">Hydrolase</keyword>
<gene>
    <name evidence="6" type="primary">nudJ</name>
    <name evidence="8" type="ORF">Kalk_21040</name>
</gene>
<dbReference type="CDD" id="cd03675">
    <property type="entry name" value="NUDIX_Hydrolase"/>
    <property type="match status" value="1"/>
</dbReference>
<dbReference type="OrthoDB" id="8594221at2"/>
<comment type="subunit">
    <text evidence="3 6">Monomer.</text>
</comment>
<evidence type="ECO:0000256" key="3">
    <source>
        <dbReference type="ARBA" id="ARBA00011245"/>
    </source>
</evidence>
<dbReference type="GO" id="GO:0017111">
    <property type="term" value="F:ribonucleoside triphosphate phosphatase activity"/>
    <property type="evidence" value="ECO:0007669"/>
    <property type="project" value="InterPro"/>
</dbReference>
<dbReference type="InterPro" id="IPR033713">
    <property type="entry name" value="NudJ"/>
</dbReference>
<evidence type="ECO:0000259" key="7">
    <source>
        <dbReference type="PROSITE" id="PS51462"/>
    </source>
</evidence>
<dbReference type="InterPro" id="IPR020084">
    <property type="entry name" value="NUDIX_hydrolase_CS"/>
</dbReference>
<dbReference type="GO" id="GO:0017110">
    <property type="term" value="F:nucleoside diphosphate phosphatase activity"/>
    <property type="evidence" value="ECO:0007669"/>
    <property type="project" value="InterPro"/>
</dbReference>
<dbReference type="Pfam" id="PF00293">
    <property type="entry name" value="NUDIX"/>
    <property type="match status" value="1"/>
</dbReference>
<dbReference type="EC" id="3.6.1.-" evidence="6"/>
<sequence>MIWTPHATVATIVEQNGKYLLVEEVVDGATVLNQPAGHIEEHESIQAAAIRETLEETGWHVKLTDLVGIYNYHAPNGVTYYRFSFAAKAIQQVPDAPLDEGIIGPVWLSLDELQARRSQWRSPLVQRCIEDFAAGKRYPLDLIYEHPNE</sequence>
<evidence type="ECO:0000256" key="1">
    <source>
        <dbReference type="ARBA" id="ARBA00001946"/>
    </source>
</evidence>
<evidence type="ECO:0000256" key="5">
    <source>
        <dbReference type="ARBA" id="ARBA00022801"/>
    </source>
</evidence>